<reference evidence="1 2" key="1">
    <citation type="submission" date="2019-08" db="EMBL/GenBank/DDBJ databases">
        <authorList>
            <person name="Alioto T."/>
            <person name="Alioto T."/>
            <person name="Gomez Garrido J."/>
        </authorList>
    </citation>
    <scope>NUCLEOTIDE SEQUENCE [LARGE SCALE GENOMIC DNA]</scope>
</reference>
<evidence type="ECO:0000313" key="2">
    <source>
        <dbReference type="Proteomes" id="UP000325440"/>
    </source>
</evidence>
<dbReference type="AlphaFoldDB" id="A0A5E4N294"/>
<organism evidence="1 2">
    <name type="scientific">Cinara cedri</name>
    <dbReference type="NCBI Taxonomy" id="506608"/>
    <lineage>
        <taxon>Eukaryota</taxon>
        <taxon>Metazoa</taxon>
        <taxon>Ecdysozoa</taxon>
        <taxon>Arthropoda</taxon>
        <taxon>Hexapoda</taxon>
        <taxon>Insecta</taxon>
        <taxon>Pterygota</taxon>
        <taxon>Neoptera</taxon>
        <taxon>Paraneoptera</taxon>
        <taxon>Hemiptera</taxon>
        <taxon>Sternorrhyncha</taxon>
        <taxon>Aphidomorpha</taxon>
        <taxon>Aphidoidea</taxon>
        <taxon>Aphididae</taxon>
        <taxon>Lachninae</taxon>
        <taxon>Cinara</taxon>
    </lineage>
</organism>
<evidence type="ECO:0000313" key="1">
    <source>
        <dbReference type="EMBL" id="VVC36729.1"/>
    </source>
</evidence>
<dbReference type="EMBL" id="CABPRJ010001435">
    <property type="protein sequence ID" value="VVC36729.1"/>
    <property type="molecule type" value="Genomic_DNA"/>
</dbReference>
<keyword evidence="2" id="KW-1185">Reference proteome</keyword>
<dbReference type="OrthoDB" id="6579008at2759"/>
<protein>
    <submittedName>
        <fullName evidence="1">Uncharacterized protein</fullName>
    </submittedName>
</protein>
<accession>A0A5E4N294</accession>
<dbReference type="Proteomes" id="UP000325440">
    <property type="component" value="Unassembled WGS sequence"/>
</dbReference>
<proteinExistence type="predicted"/>
<name>A0A5E4N294_9HEMI</name>
<sequence length="167" mass="19662">MACLSNSFDFEHMQNSTNWEAVQKKRSFVARKMHKINKTLKPILRALCRRNSVTPAEQRGSALDPRRLSPEELENLQNEYIERKLSQAVVYDDDYYSSDTVSLESGLGMSFEELRQPAVEHRLLSVLPEARYYMSRDFWFESDIRTAGRPSFTRQQTPQRQQPRYVH</sequence>
<gene>
    <name evidence="1" type="ORF">CINCED_3A000816</name>
</gene>